<dbReference type="OrthoDB" id="420422at2759"/>
<evidence type="ECO:0000313" key="1">
    <source>
        <dbReference type="EMBL" id="KAG2181576.1"/>
    </source>
</evidence>
<reference evidence="1" key="1">
    <citation type="submission" date="2020-12" db="EMBL/GenBank/DDBJ databases">
        <title>Metabolic potential, ecology and presence of endohyphal bacteria is reflected in genomic diversity of Mucoromycotina.</title>
        <authorList>
            <person name="Muszewska A."/>
            <person name="Okrasinska A."/>
            <person name="Steczkiewicz K."/>
            <person name="Drgas O."/>
            <person name="Orlowska M."/>
            <person name="Perlinska-Lenart U."/>
            <person name="Aleksandrzak-Piekarczyk T."/>
            <person name="Szatraj K."/>
            <person name="Zielenkiewicz U."/>
            <person name="Pilsyk S."/>
            <person name="Malc E."/>
            <person name="Mieczkowski P."/>
            <person name="Kruszewska J.S."/>
            <person name="Biernat P."/>
            <person name="Pawlowska J."/>
        </authorList>
    </citation>
    <scope>NUCLEOTIDE SEQUENCE</scope>
    <source>
        <strain evidence="1">WA0000051536</strain>
    </source>
</reference>
<dbReference type="InterPro" id="IPR027417">
    <property type="entry name" value="P-loop_NTPase"/>
</dbReference>
<organism evidence="1 2">
    <name type="scientific">Umbelopsis vinacea</name>
    <dbReference type="NCBI Taxonomy" id="44442"/>
    <lineage>
        <taxon>Eukaryota</taxon>
        <taxon>Fungi</taxon>
        <taxon>Fungi incertae sedis</taxon>
        <taxon>Mucoromycota</taxon>
        <taxon>Mucoromycotina</taxon>
        <taxon>Umbelopsidomycetes</taxon>
        <taxon>Umbelopsidales</taxon>
        <taxon>Umbelopsidaceae</taxon>
        <taxon>Umbelopsis</taxon>
    </lineage>
</organism>
<dbReference type="GO" id="GO:0000724">
    <property type="term" value="P:double-strand break repair via homologous recombination"/>
    <property type="evidence" value="ECO:0007669"/>
    <property type="project" value="InterPro"/>
</dbReference>
<dbReference type="PANTHER" id="PTHR46644:SF2">
    <property type="entry name" value="DNA REPAIR PROTEIN XRCC2"/>
    <property type="match status" value="1"/>
</dbReference>
<dbReference type="GO" id="GO:0005657">
    <property type="term" value="C:replication fork"/>
    <property type="evidence" value="ECO:0007669"/>
    <property type="project" value="InterPro"/>
</dbReference>
<dbReference type="Proteomes" id="UP000612746">
    <property type="component" value="Unassembled WGS sequence"/>
</dbReference>
<dbReference type="GO" id="GO:0042148">
    <property type="term" value="P:DNA strand invasion"/>
    <property type="evidence" value="ECO:0007669"/>
    <property type="project" value="TreeGrafter"/>
</dbReference>
<dbReference type="EMBL" id="JAEPRA010000008">
    <property type="protein sequence ID" value="KAG2181576.1"/>
    <property type="molecule type" value="Genomic_DNA"/>
</dbReference>
<sequence>MPFLLKFVQKLQTETAQELFASYATAQVKLPIPVMDTMFRQATADGQGLMENDCVDFWGATCTGKTSILTHITAQTILPKIWKIQVDGQPIEVELNGNGRSVVFIDLDLQFSVNRLYSMTLNRVTEAIKQCSANVKAKLIGYDEEIHKLVLNSLARCHTFRLTTIGDLSTTILGLSRWLHSHPDENFQYIMIDSISSVLWDKRDGTNIHHQLYGSHANNLFNHITSTLRKLQSQWNFVVCTTTRKIGANPTDEIPLCWSKFWTFRVELRRLDSDLANPLADYQLCVVRSSRANISMDAFQKDITFRYAIKDNDIISI</sequence>
<accession>A0A8H7PYN9</accession>
<dbReference type="InterPro" id="IPR030547">
    <property type="entry name" value="XRCC2"/>
</dbReference>
<proteinExistence type="predicted"/>
<protein>
    <recommendedName>
        <fullName evidence="3">DNA recombination and repair protein Rad51-like C-terminal domain-containing protein</fullName>
    </recommendedName>
</protein>
<dbReference type="Gene3D" id="3.40.50.300">
    <property type="entry name" value="P-loop containing nucleotide triphosphate hydrolases"/>
    <property type="match status" value="1"/>
</dbReference>
<dbReference type="PANTHER" id="PTHR46644">
    <property type="entry name" value="DNA REPAIR PROTEIN XRCC2"/>
    <property type="match status" value="1"/>
</dbReference>
<keyword evidence="2" id="KW-1185">Reference proteome</keyword>
<evidence type="ECO:0008006" key="3">
    <source>
        <dbReference type="Google" id="ProtNLM"/>
    </source>
</evidence>
<gene>
    <name evidence="1" type="ORF">INT44_008391</name>
</gene>
<dbReference type="AlphaFoldDB" id="A0A8H7PYN9"/>
<comment type="caution">
    <text evidence="1">The sequence shown here is derived from an EMBL/GenBank/DDBJ whole genome shotgun (WGS) entry which is preliminary data.</text>
</comment>
<dbReference type="SUPFAM" id="SSF52540">
    <property type="entry name" value="P-loop containing nucleoside triphosphate hydrolases"/>
    <property type="match status" value="1"/>
</dbReference>
<dbReference type="GO" id="GO:0000400">
    <property type="term" value="F:four-way junction DNA binding"/>
    <property type="evidence" value="ECO:0007669"/>
    <property type="project" value="TreeGrafter"/>
</dbReference>
<evidence type="ECO:0000313" key="2">
    <source>
        <dbReference type="Proteomes" id="UP000612746"/>
    </source>
</evidence>
<dbReference type="GO" id="GO:0033063">
    <property type="term" value="C:Rad51B-Rad51C-Rad51D-XRCC2 complex"/>
    <property type="evidence" value="ECO:0007669"/>
    <property type="project" value="InterPro"/>
</dbReference>
<name>A0A8H7PYN9_9FUNG</name>